<keyword evidence="5" id="KW-1185">Reference proteome</keyword>
<gene>
    <name evidence="4" type="ORF">SAMN04489719_1272</name>
</gene>
<reference evidence="5" key="1">
    <citation type="submission" date="2016-10" db="EMBL/GenBank/DDBJ databases">
        <authorList>
            <person name="Varghese N."/>
            <person name="Submissions S."/>
        </authorList>
    </citation>
    <scope>NUCLEOTIDE SEQUENCE [LARGE SCALE GENOMIC DNA]</scope>
    <source>
        <strain evidence="5">DSM 22965</strain>
    </source>
</reference>
<dbReference type="InterPro" id="IPR005814">
    <property type="entry name" value="Aminotrans_3"/>
</dbReference>
<evidence type="ECO:0000313" key="5">
    <source>
        <dbReference type="Proteomes" id="UP000199649"/>
    </source>
</evidence>
<dbReference type="InterPro" id="IPR015424">
    <property type="entry name" value="PyrdxlP-dep_Trfase"/>
</dbReference>
<dbReference type="InterPro" id="IPR049704">
    <property type="entry name" value="Aminotrans_3_PPA_site"/>
</dbReference>
<dbReference type="GO" id="GO:0005829">
    <property type="term" value="C:cytosol"/>
    <property type="evidence" value="ECO:0007669"/>
    <property type="project" value="TreeGrafter"/>
</dbReference>
<comment type="similarity">
    <text evidence="1 3">Belongs to the class-III pyridoxal-phosphate-dependent aminotransferase family.</text>
</comment>
<dbReference type="Proteomes" id="UP000199649">
    <property type="component" value="Chromosome I"/>
</dbReference>
<evidence type="ECO:0000256" key="3">
    <source>
        <dbReference type="RuleBase" id="RU003560"/>
    </source>
</evidence>
<dbReference type="RefSeq" id="WP_092666230.1">
    <property type="nucleotide sequence ID" value="NZ_LT629734.1"/>
</dbReference>
<organism evidence="4 5">
    <name type="scientific">Agrococcus carbonis</name>
    <dbReference type="NCBI Taxonomy" id="684552"/>
    <lineage>
        <taxon>Bacteria</taxon>
        <taxon>Bacillati</taxon>
        <taxon>Actinomycetota</taxon>
        <taxon>Actinomycetes</taxon>
        <taxon>Micrococcales</taxon>
        <taxon>Microbacteriaceae</taxon>
        <taxon>Agrococcus</taxon>
    </lineage>
</organism>
<protein>
    <submittedName>
        <fullName evidence="4">Taurine---2-oxoglutarate transaminase</fullName>
    </submittedName>
</protein>
<dbReference type="OrthoDB" id="9801834at2"/>
<dbReference type="STRING" id="684552.SAMN04489719_1272"/>
<dbReference type="Gene3D" id="3.40.640.10">
    <property type="entry name" value="Type I PLP-dependent aspartate aminotransferase-like (Major domain)"/>
    <property type="match status" value="1"/>
</dbReference>
<dbReference type="Gene3D" id="3.90.1150.10">
    <property type="entry name" value="Aspartate Aminotransferase, domain 1"/>
    <property type="match status" value="1"/>
</dbReference>
<dbReference type="PROSITE" id="PS00600">
    <property type="entry name" value="AA_TRANSFER_CLASS_3"/>
    <property type="match status" value="1"/>
</dbReference>
<dbReference type="SUPFAM" id="SSF53383">
    <property type="entry name" value="PLP-dependent transferases"/>
    <property type="match status" value="1"/>
</dbReference>
<dbReference type="PANTHER" id="PTHR43094">
    <property type="entry name" value="AMINOTRANSFERASE"/>
    <property type="match status" value="1"/>
</dbReference>
<dbReference type="EMBL" id="LT629734">
    <property type="protein sequence ID" value="SDR98530.1"/>
    <property type="molecule type" value="Genomic_DNA"/>
</dbReference>
<dbReference type="PANTHER" id="PTHR43094:SF1">
    <property type="entry name" value="AMINOTRANSFERASE CLASS-III"/>
    <property type="match status" value="1"/>
</dbReference>
<dbReference type="AlphaFoldDB" id="A0A1H1NI67"/>
<dbReference type="GO" id="GO:0008483">
    <property type="term" value="F:transaminase activity"/>
    <property type="evidence" value="ECO:0007669"/>
    <property type="project" value="InterPro"/>
</dbReference>
<dbReference type="GO" id="GO:0030170">
    <property type="term" value="F:pyridoxal phosphate binding"/>
    <property type="evidence" value="ECO:0007669"/>
    <property type="project" value="InterPro"/>
</dbReference>
<evidence type="ECO:0000256" key="2">
    <source>
        <dbReference type="ARBA" id="ARBA00022898"/>
    </source>
</evidence>
<sequence>MTAVLPEATTDVWTPERILESDRRYVIRSWSQQGKPAQAVVTDASGSWFTTGDGRRILDFQSQLVNMNLGHQHPKLVEAIQQAVAEMAYIGPGFAARARSELGEMIAEIAPGDLDFSFFTTGGAEANENAIRLAQHITGRQKVMARYRSYHGATLGALAATGDPRHNNGGANVPGIVRFHDPYTYRTPSGLPPEQDPACLGAPHLEEILQYEDPSSVAAIIIESITGTNGLLVPPDGYLQSLRDVADKYGIMLIADEVMAGFGRTGEWFAIDHWNVVPDIITSAKGLNSGYIPLGAMIVGDRSREWLESNKFWGGQTYAGHPLACASGVASLRIMQEEGVLENVRERGAQLDRALRAMQERYPIIGDVRGKGLFYGIELVRDRATKEPLVPFNPAGTAAKPMQQIVADGWAKGIYLSANNNVLRLTPPLVITEEELDLAIAMLDEIIGAADSRLQRGETE</sequence>
<dbReference type="CDD" id="cd00610">
    <property type="entry name" value="OAT_like"/>
    <property type="match status" value="1"/>
</dbReference>
<name>A0A1H1NI67_9MICO</name>
<dbReference type="PIRSF" id="PIRSF000521">
    <property type="entry name" value="Transaminase_4ab_Lys_Orn"/>
    <property type="match status" value="1"/>
</dbReference>
<accession>A0A1H1NI67</accession>
<dbReference type="InterPro" id="IPR015422">
    <property type="entry name" value="PyrdxlP-dep_Trfase_small"/>
</dbReference>
<dbReference type="Pfam" id="PF00202">
    <property type="entry name" value="Aminotran_3"/>
    <property type="match status" value="1"/>
</dbReference>
<evidence type="ECO:0000313" key="4">
    <source>
        <dbReference type="EMBL" id="SDR98530.1"/>
    </source>
</evidence>
<evidence type="ECO:0000256" key="1">
    <source>
        <dbReference type="ARBA" id="ARBA00008954"/>
    </source>
</evidence>
<keyword evidence="2 3" id="KW-0663">Pyridoxal phosphate</keyword>
<dbReference type="NCBIfam" id="NF004718">
    <property type="entry name" value="PRK06062.1"/>
    <property type="match status" value="1"/>
</dbReference>
<dbReference type="InterPro" id="IPR015421">
    <property type="entry name" value="PyrdxlP-dep_Trfase_major"/>
</dbReference>
<proteinExistence type="inferred from homology"/>